<reference evidence="3" key="1">
    <citation type="submission" date="2017-02" db="UniProtKB">
        <authorList>
            <consortium name="WormBaseParasite"/>
        </authorList>
    </citation>
    <scope>IDENTIFICATION</scope>
</reference>
<organism evidence="3">
    <name type="scientific">Anisakis simplex</name>
    <name type="common">Herring worm</name>
    <dbReference type="NCBI Taxonomy" id="6269"/>
    <lineage>
        <taxon>Eukaryota</taxon>
        <taxon>Metazoa</taxon>
        <taxon>Ecdysozoa</taxon>
        <taxon>Nematoda</taxon>
        <taxon>Chromadorea</taxon>
        <taxon>Rhabditida</taxon>
        <taxon>Spirurina</taxon>
        <taxon>Ascaridomorpha</taxon>
        <taxon>Ascaridoidea</taxon>
        <taxon>Anisakidae</taxon>
        <taxon>Anisakis</taxon>
        <taxon>Anisakis simplex complex</taxon>
    </lineage>
</organism>
<gene>
    <name evidence="1" type="ORF">ASIM_LOCUS4503</name>
</gene>
<dbReference type="Proteomes" id="UP000267096">
    <property type="component" value="Unassembled WGS sequence"/>
</dbReference>
<keyword evidence="2" id="KW-1185">Reference proteome</keyword>
<accession>A0A0M3JAS0</accession>
<protein>
    <submittedName>
        <fullName evidence="1 3">Uncharacterized protein</fullName>
    </submittedName>
</protein>
<evidence type="ECO:0000313" key="3">
    <source>
        <dbReference type="WBParaSite" id="ASIM_0000469201-mRNA-1"/>
    </source>
</evidence>
<dbReference type="EMBL" id="UYRR01007915">
    <property type="protein sequence ID" value="VDK23970.1"/>
    <property type="molecule type" value="Genomic_DNA"/>
</dbReference>
<dbReference type="WBParaSite" id="ASIM_0000469201-mRNA-1">
    <property type="protein sequence ID" value="ASIM_0000469201-mRNA-1"/>
    <property type="gene ID" value="ASIM_0000469201"/>
</dbReference>
<dbReference type="OrthoDB" id="7788983at2759"/>
<sequence length="67" mass="7237">MNMLIAISATDTKIACELICDFVRPSDGAHVNALQLPTAFAPSKNFTPLTFTTRHLSTCCLTHLDAS</sequence>
<proteinExistence type="predicted"/>
<dbReference type="AlphaFoldDB" id="A0A0M3JAS0"/>
<reference evidence="1 2" key="2">
    <citation type="submission" date="2018-11" db="EMBL/GenBank/DDBJ databases">
        <authorList>
            <consortium name="Pathogen Informatics"/>
        </authorList>
    </citation>
    <scope>NUCLEOTIDE SEQUENCE [LARGE SCALE GENOMIC DNA]</scope>
</reference>
<name>A0A0M3JAS0_ANISI</name>
<evidence type="ECO:0000313" key="2">
    <source>
        <dbReference type="Proteomes" id="UP000267096"/>
    </source>
</evidence>
<evidence type="ECO:0000313" key="1">
    <source>
        <dbReference type="EMBL" id="VDK23970.1"/>
    </source>
</evidence>